<dbReference type="RefSeq" id="WP_302882676.1">
    <property type="nucleotide sequence ID" value="NZ_JAUMIT010000001.1"/>
</dbReference>
<protein>
    <recommendedName>
        <fullName evidence="4">Lysylphosphatidylglycerol synthase-like protein</fullName>
    </recommendedName>
</protein>
<keyword evidence="1" id="KW-0812">Transmembrane</keyword>
<dbReference type="EMBL" id="JAUMIT010000001">
    <property type="protein sequence ID" value="MDO3693405.1"/>
    <property type="molecule type" value="Genomic_DNA"/>
</dbReference>
<sequence length="298" mass="34402">MLKSIRKHFALLNRILKYVVSCIALFYIAYRVSTTTFSASDLYDFLNPVTLIFIILLSLGNWTFEILKWKIVIQTFEKISFKKAAYETLVAYTYGLITPFNSGNYFKKILFYSKEHSKKIVLLNLSKGIYQMMTTIIFGSWGVYYLIDNIDARAFNQQTFLMITSFIGLIVFIVFRKKIIAYIKSIPVKVHMQLFLFSVIKFIFFSFLLMVLLHHDKLDTIALYAGICAIYLLSSLLPILNILDFAIKGSVALFVLVPLGYSEAHVLIAYFILWICNHAAPAITGSFLQFYHLKKEQI</sequence>
<feature type="transmembrane region" description="Helical" evidence="1">
    <location>
        <begin position="221"/>
        <end position="240"/>
    </location>
</feature>
<name>A0ABT8VN73_9FLAO</name>
<evidence type="ECO:0000313" key="2">
    <source>
        <dbReference type="EMBL" id="MDO3693405.1"/>
    </source>
</evidence>
<feature type="transmembrane region" description="Helical" evidence="1">
    <location>
        <begin position="45"/>
        <end position="64"/>
    </location>
</feature>
<feature type="transmembrane region" description="Helical" evidence="1">
    <location>
        <begin position="195"/>
        <end position="215"/>
    </location>
</feature>
<accession>A0ABT8VN73</accession>
<dbReference type="Proteomes" id="UP001168642">
    <property type="component" value="Unassembled WGS sequence"/>
</dbReference>
<evidence type="ECO:0008006" key="4">
    <source>
        <dbReference type="Google" id="ProtNLM"/>
    </source>
</evidence>
<keyword evidence="1" id="KW-1133">Transmembrane helix</keyword>
<keyword evidence="3" id="KW-1185">Reference proteome</keyword>
<feature type="transmembrane region" description="Helical" evidence="1">
    <location>
        <begin position="15"/>
        <end position="33"/>
    </location>
</feature>
<organism evidence="2 3">
    <name type="scientific">Wenyingzhuangia gilva</name>
    <dbReference type="NCBI Taxonomy" id="3057677"/>
    <lineage>
        <taxon>Bacteria</taxon>
        <taxon>Pseudomonadati</taxon>
        <taxon>Bacteroidota</taxon>
        <taxon>Flavobacteriia</taxon>
        <taxon>Flavobacteriales</taxon>
        <taxon>Flavobacteriaceae</taxon>
        <taxon>Wenyingzhuangia</taxon>
    </lineage>
</organism>
<comment type="caution">
    <text evidence="2">The sequence shown here is derived from an EMBL/GenBank/DDBJ whole genome shotgun (WGS) entry which is preliminary data.</text>
</comment>
<proteinExistence type="predicted"/>
<evidence type="ECO:0000256" key="1">
    <source>
        <dbReference type="SAM" id="Phobius"/>
    </source>
</evidence>
<keyword evidence="1" id="KW-0472">Membrane</keyword>
<feature type="transmembrane region" description="Helical" evidence="1">
    <location>
        <begin position="128"/>
        <end position="147"/>
    </location>
</feature>
<gene>
    <name evidence="2" type="ORF">QVZ41_00905</name>
</gene>
<feature type="transmembrane region" description="Helical" evidence="1">
    <location>
        <begin position="159"/>
        <end position="175"/>
    </location>
</feature>
<reference evidence="2" key="1">
    <citation type="submission" date="2023-07" db="EMBL/GenBank/DDBJ databases">
        <title>Wenyingzhuangia sp. chi5 genome sequencing and assembly.</title>
        <authorList>
            <person name="Park S."/>
        </authorList>
    </citation>
    <scope>NUCLEOTIDE SEQUENCE</scope>
    <source>
        <strain evidence="2">Chi5</strain>
    </source>
</reference>
<evidence type="ECO:0000313" key="3">
    <source>
        <dbReference type="Proteomes" id="UP001168642"/>
    </source>
</evidence>